<name>A0ABQ1HKZ3_9GAMM</name>
<keyword evidence="1" id="KW-0472">Membrane</keyword>
<dbReference type="Proteomes" id="UP000623419">
    <property type="component" value="Unassembled WGS sequence"/>
</dbReference>
<comment type="caution">
    <text evidence="2">The sequence shown here is derived from an EMBL/GenBank/DDBJ whole genome shotgun (WGS) entry which is preliminary data.</text>
</comment>
<keyword evidence="3" id="KW-1185">Reference proteome</keyword>
<gene>
    <name evidence="2" type="ORF">GCM10011521_19950</name>
</gene>
<feature type="transmembrane region" description="Helical" evidence="1">
    <location>
        <begin position="6"/>
        <end position="28"/>
    </location>
</feature>
<protein>
    <recommendedName>
        <fullName evidence="4">ABC transporter permease</fullName>
    </recommendedName>
</protein>
<accession>A0ABQ1HKZ3</accession>
<evidence type="ECO:0000313" key="3">
    <source>
        <dbReference type="Proteomes" id="UP000623419"/>
    </source>
</evidence>
<evidence type="ECO:0000256" key="1">
    <source>
        <dbReference type="SAM" id="Phobius"/>
    </source>
</evidence>
<organism evidence="2 3">
    <name type="scientific">Arenimonas soli</name>
    <dbReference type="NCBI Taxonomy" id="2269504"/>
    <lineage>
        <taxon>Bacteria</taxon>
        <taxon>Pseudomonadati</taxon>
        <taxon>Pseudomonadota</taxon>
        <taxon>Gammaproteobacteria</taxon>
        <taxon>Lysobacterales</taxon>
        <taxon>Lysobacteraceae</taxon>
        <taxon>Arenimonas</taxon>
    </lineage>
</organism>
<evidence type="ECO:0008006" key="4">
    <source>
        <dbReference type="Google" id="ProtNLM"/>
    </source>
</evidence>
<evidence type="ECO:0000313" key="2">
    <source>
        <dbReference type="EMBL" id="GGA81606.1"/>
    </source>
</evidence>
<dbReference type="RefSeq" id="WP_188663709.1">
    <property type="nucleotide sequence ID" value="NZ_BMKC01000002.1"/>
</dbReference>
<proteinExistence type="predicted"/>
<keyword evidence="1" id="KW-1133">Transmembrane helix</keyword>
<keyword evidence="1" id="KW-0812">Transmembrane</keyword>
<reference evidence="3" key="1">
    <citation type="journal article" date="2019" name="Int. J. Syst. Evol. Microbiol.">
        <title>The Global Catalogue of Microorganisms (GCM) 10K type strain sequencing project: providing services to taxonomists for standard genome sequencing and annotation.</title>
        <authorList>
            <consortium name="The Broad Institute Genomics Platform"/>
            <consortium name="The Broad Institute Genome Sequencing Center for Infectious Disease"/>
            <person name="Wu L."/>
            <person name="Ma J."/>
        </authorList>
    </citation>
    <scope>NUCLEOTIDE SEQUENCE [LARGE SCALE GENOMIC DNA]</scope>
    <source>
        <strain evidence="3">CGMCC 1.15905</strain>
    </source>
</reference>
<dbReference type="EMBL" id="BMKC01000002">
    <property type="protein sequence ID" value="GGA81606.1"/>
    <property type="molecule type" value="Genomic_DNA"/>
</dbReference>
<sequence>MPLGEMVGEVLVQIVFEFLIKGPGFVIARLFNPRLDIESAWTVVAGLLFWGALGGLGYLAYQSTVS</sequence>
<feature type="transmembrane region" description="Helical" evidence="1">
    <location>
        <begin position="40"/>
        <end position="61"/>
    </location>
</feature>